<dbReference type="Proteomes" id="UP001055072">
    <property type="component" value="Unassembled WGS sequence"/>
</dbReference>
<proteinExistence type="predicted"/>
<evidence type="ECO:0000313" key="2">
    <source>
        <dbReference type="Proteomes" id="UP001055072"/>
    </source>
</evidence>
<keyword evidence="2" id="KW-1185">Reference proteome</keyword>
<comment type="caution">
    <text evidence="1">The sequence shown here is derived from an EMBL/GenBank/DDBJ whole genome shotgun (WGS) entry which is preliminary data.</text>
</comment>
<sequence length="500" mass="54669">MSVTTIDEETPLLPEQQKKKQTPLPWAQFSILLVLQLAEPLTNQVIYPFLPQLIRDVGITHGDETRVGYYAGVLQSIFFATQAMTVLHWSRLSDHIGRKPVIMNGLLGLSLSMYCLGLSRTFWGAVLSRSLNGALNGNIGVLKSMIAEITDSSNLAQAYSYLPIAWSTGGTLGPIIGGFLSKPHERFPDIFGNSEFLKTYPYFLACAVPATFSALAWLVSFLFLHETVPSPKSVRRMFGAWLSKENITAQTVSEGQDSKAIATVGITPVDDDDSKNKPLPLRELLIPRVILAALNYAFLALVDISTRAIQPVFFSTPVELGGLGLPPHHIGKILSVYGVINGFLQIFYFAKTQARFGPKNVYMAGIASSLIVFAFFPVINWLARTQGLEHPLVWLAVAIQIVTSILINFSYGCVFIYITASSPNRASLGTVNGFAQLGVSIMRAVGPAAANSLFSVSIHPDYHYLNGNLVYWVMSLVTISALVVGSYLPSKVWTADEEES</sequence>
<accession>A0ACB8UAS4</accession>
<protein>
    <submittedName>
        <fullName evidence="1">Member of major facilitator multidrug-resistance DHA1 sub-family</fullName>
    </submittedName>
</protein>
<gene>
    <name evidence="1" type="ORF">BDY19DRAFT_700690</name>
</gene>
<evidence type="ECO:0000313" key="1">
    <source>
        <dbReference type="EMBL" id="KAI0091365.1"/>
    </source>
</evidence>
<organism evidence="1 2">
    <name type="scientific">Irpex rosettiformis</name>
    <dbReference type="NCBI Taxonomy" id="378272"/>
    <lineage>
        <taxon>Eukaryota</taxon>
        <taxon>Fungi</taxon>
        <taxon>Dikarya</taxon>
        <taxon>Basidiomycota</taxon>
        <taxon>Agaricomycotina</taxon>
        <taxon>Agaricomycetes</taxon>
        <taxon>Polyporales</taxon>
        <taxon>Irpicaceae</taxon>
        <taxon>Irpex</taxon>
    </lineage>
</organism>
<name>A0ACB8UAS4_9APHY</name>
<dbReference type="EMBL" id="MU274906">
    <property type="protein sequence ID" value="KAI0091365.1"/>
    <property type="molecule type" value="Genomic_DNA"/>
</dbReference>
<reference evidence="1" key="1">
    <citation type="journal article" date="2021" name="Environ. Microbiol.">
        <title>Gene family expansions and transcriptome signatures uncover fungal adaptations to wood decay.</title>
        <authorList>
            <person name="Hage H."/>
            <person name="Miyauchi S."/>
            <person name="Viragh M."/>
            <person name="Drula E."/>
            <person name="Min B."/>
            <person name="Chaduli D."/>
            <person name="Navarro D."/>
            <person name="Favel A."/>
            <person name="Norest M."/>
            <person name="Lesage-Meessen L."/>
            <person name="Balint B."/>
            <person name="Merenyi Z."/>
            <person name="de Eugenio L."/>
            <person name="Morin E."/>
            <person name="Martinez A.T."/>
            <person name="Baldrian P."/>
            <person name="Stursova M."/>
            <person name="Martinez M.J."/>
            <person name="Novotny C."/>
            <person name="Magnuson J.K."/>
            <person name="Spatafora J.W."/>
            <person name="Maurice S."/>
            <person name="Pangilinan J."/>
            <person name="Andreopoulos W."/>
            <person name="LaButti K."/>
            <person name="Hundley H."/>
            <person name="Na H."/>
            <person name="Kuo A."/>
            <person name="Barry K."/>
            <person name="Lipzen A."/>
            <person name="Henrissat B."/>
            <person name="Riley R."/>
            <person name="Ahrendt S."/>
            <person name="Nagy L.G."/>
            <person name="Grigoriev I.V."/>
            <person name="Martin F."/>
            <person name="Rosso M.N."/>
        </authorList>
    </citation>
    <scope>NUCLEOTIDE SEQUENCE</scope>
    <source>
        <strain evidence="1">CBS 384.51</strain>
    </source>
</reference>